<evidence type="ECO:0000256" key="8">
    <source>
        <dbReference type="SAM" id="MobiDB-lite"/>
    </source>
</evidence>
<evidence type="ECO:0000256" key="4">
    <source>
        <dbReference type="ARBA" id="ARBA00022622"/>
    </source>
</evidence>
<dbReference type="GO" id="GO:0005886">
    <property type="term" value="C:plasma membrane"/>
    <property type="evidence" value="ECO:0007669"/>
    <property type="project" value="UniProtKB-SubCell"/>
</dbReference>
<dbReference type="PROSITE" id="PS50213">
    <property type="entry name" value="FAS1"/>
    <property type="match status" value="2"/>
</dbReference>
<dbReference type="Proteomes" id="UP001157418">
    <property type="component" value="Unassembled WGS sequence"/>
</dbReference>
<evidence type="ECO:0000256" key="9">
    <source>
        <dbReference type="SAM" id="SignalP"/>
    </source>
</evidence>
<dbReference type="EMBL" id="CAKMRJ010000001">
    <property type="protein sequence ID" value="CAH1412102.1"/>
    <property type="molecule type" value="Genomic_DNA"/>
</dbReference>
<feature type="chain" id="PRO_5043381350" description="FAS1 domain-containing protein" evidence="9">
    <location>
        <begin position="26"/>
        <end position="432"/>
    </location>
</feature>
<comment type="similarity">
    <text evidence="2">Belongs to the fasciclin-like AGP family.</text>
</comment>
<dbReference type="Pfam" id="PF02469">
    <property type="entry name" value="Fasciclin"/>
    <property type="match status" value="1"/>
</dbReference>
<feature type="domain" description="FAS1" evidence="10">
    <location>
        <begin position="182"/>
        <end position="322"/>
    </location>
</feature>
<dbReference type="InterPro" id="IPR000782">
    <property type="entry name" value="FAS1_domain"/>
</dbReference>
<evidence type="ECO:0000256" key="1">
    <source>
        <dbReference type="ARBA" id="ARBA00004609"/>
    </source>
</evidence>
<keyword evidence="12" id="KW-1185">Reference proteome</keyword>
<gene>
    <name evidence="11" type="ORF">LVIROSA_LOCUS145</name>
</gene>
<keyword evidence="6" id="KW-0472">Membrane</keyword>
<evidence type="ECO:0000313" key="12">
    <source>
        <dbReference type="Proteomes" id="UP001157418"/>
    </source>
</evidence>
<reference evidence="11 12" key="1">
    <citation type="submission" date="2022-01" db="EMBL/GenBank/DDBJ databases">
        <authorList>
            <person name="Xiong W."/>
            <person name="Schranz E."/>
        </authorList>
    </citation>
    <scope>NUCLEOTIDE SEQUENCE [LARGE SCALE GENOMIC DNA]</scope>
</reference>
<sequence length="432" mass="46359">MYPLRLRIIVLTLWFIAAAVSSVSGHNITDILSEFPEYSVFNDYLTQTRLDDEINRRETITVLVLNNSVMTKFVANQSLSVVKPALSIHVLLDYFDMAKLLTIGGGSMISTTLYQTTGNAAGSTGFVNITDLKGGKIEFGSADKESKIESLYTKSVKEFPYNISVLEINSPIINLEILPKPSDVNFSTLLDAVRCRTFLKLLKSTGVLDIYKKVAEQALTVFAPTDLAFKYTGAPDLNNLTNAELVSLLLYHAIPSYVPEITLENEKDPMPTLATNNAGKFAFTIQTYGNSLMLNSGVDDSRVLKMVSDAVPVCIFMIDKVLLPMELFAKRRAPATASPPAPESSPPSVSAPAPGSSPTPIAPSPAHIAGTQPVIPPPAPTIPPDSSPVGGAPPADNPTADMGSNNVSGGDRRKVPAIFLVLVIVSISGIFF</sequence>
<evidence type="ECO:0000256" key="5">
    <source>
        <dbReference type="ARBA" id="ARBA00022729"/>
    </source>
</evidence>
<dbReference type="GO" id="GO:0098552">
    <property type="term" value="C:side of membrane"/>
    <property type="evidence" value="ECO:0007669"/>
    <property type="project" value="UniProtKB-KW"/>
</dbReference>
<dbReference type="SMART" id="SM00554">
    <property type="entry name" value="FAS1"/>
    <property type="match status" value="1"/>
</dbReference>
<dbReference type="SUPFAM" id="SSF82153">
    <property type="entry name" value="FAS1 domain"/>
    <property type="match status" value="2"/>
</dbReference>
<organism evidence="11 12">
    <name type="scientific">Lactuca virosa</name>
    <dbReference type="NCBI Taxonomy" id="75947"/>
    <lineage>
        <taxon>Eukaryota</taxon>
        <taxon>Viridiplantae</taxon>
        <taxon>Streptophyta</taxon>
        <taxon>Embryophyta</taxon>
        <taxon>Tracheophyta</taxon>
        <taxon>Spermatophyta</taxon>
        <taxon>Magnoliopsida</taxon>
        <taxon>eudicotyledons</taxon>
        <taxon>Gunneridae</taxon>
        <taxon>Pentapetalae</taxon>
        <taxon>asterids</taxon>
        <taxon>campanulids</taxon>
        <taxon>Asterales</taxon>
        <taxon>Asteraceae</taxon>
        <taxon>Cichorioideae</taxon>
        <taxon>Cichorieae</taxon>
        <taxon>Lactucinae</taxon>
        <taxon>Lactuca</taxon>
    </lineage>
</organism>
<evidence type="ECO:0000256" key="3">
    <source>
        <dbReference type="ARBA" id="ARBA00022475"/>
    </source>
</evidence>
<feature type="region of interest" description="Disordered" evidence="8">
    <location>
        <begin position="335"/>
        <end position="409"/>
    </location>
</feature>
<evidence type="ECO:0000256" key="7">
    <source>
        <dbReference type="ARBA" id="ARBA00023288"/>
    </source>
</evidence>
<feature type="compositionally biased region" description="Pro residues" evidence="8">
    <location>
        <begin position="374"/>
        <end position="386"/>
    </location>
</feature>
<dbReference type="AlphaFoldDB" id="A0AAU9LCM9"/>
<name>A0AAU9LCM9_9ASTR</name>
<dbReference type="PANTHER" id="PTHR32382:SF5">
    <property type="entry name" value="FASCICLIN-LIKE ARABINOGALACTAN PROTEIN 8"/>
    <property type="match status" value="1"/>
</dbReference>
<dbReference type="PANTHER" id="PTHR32382">
    <property type="entry name" value="FASCICLIN-LIKE ARABINOGALACTAN PROTEIN"/>
    <property type="match status" value="1"/>
</dbReference>
<evidence type="ECO:0000256" key="2">
    <source>
        <dbReference type="ARBA" id="ARBA00007843"/>
    </source>
</evidence>
<keyword evidence="5 9" id="KW-0732">Signal</keyword>
<comment type="subcellular location">
    <subcellularLocation>
        <location evidence="1">Cell membrane</location>
        <topology evidence="1">Lipid-anchor</topology>
        <topology evidence="1">GPI-anchor</topology>
    </subcellularLocation>
</comment>
<evidence type="ECO:0000313" key="11">
    <source>
        <dbReference type="EMBL" id="CAH1412102.1"/>
    </source>
</evidence>
<dbReference type="Gene3D" id="2.30.180.10">
    <property type="entry name" value="FAS1 domain"/>
    <property type="match status" value="2"/>
</dbReference>
<keyword evidence="4" id="KW-0325">Glycoprotein</keyword>
<comment type="caution">
    <text evidence="11">The sequence shown here is derived from an EMBL/GenBank/DDBJ whole genome shotgun (WGS) entry which is preliminary data.</text>
</comment>
<feature type="domain" description="FAS1" evidence="10">
    <location>
        <begin position="25"/>
        <end position="172"/>
    </location>
</feature>
<evidence type="ECO:0000259" key="10">
    <source>
        <dbReference type="PROSITE" id="PS50213"/>
    </source>
</evidence>
<keyword evidence="7" id="KW-0449">Lipoprotein</keyword>
<dbReference type="FunFam" id="2.30.180.10:FF:000010">
    <property type="entry name" value="Fasciclin-like arabinogalactan protein 2"/>
    <property type="match status" value="1"/>
</dbReference>
<evidence type="ECO:0000256" key="6">
    <source>
        <dbReference type="ARBA" id="ARBA00023136"/>
    </source>
</evidence>
<dbReference type="InterPro" id="IPR036378">
    <property type="entry name" value="FAS1_dom_sf"/>
</dbReference>
<feature type="signal peptide" evidence="9">
    <location>
        <begin position="1"/>
        <end position="25"/>
    </location>
</feature>
<keyword evidence="3" id="KW-1003">Cell membrane</keyword>
<dbReference type="InterPro" id="IPR033254">
    <property type="entry name" value="Plant_FLA"/>
</dbReference>
<keyword evidence="4" id="KW-0336">GPI-anchor</keyword>
<accession>A0AAU9LCM9</accession>
<proteinExistence type="inferred from homology"/>
<protein>
    <recommendedName>
        <fullName evidence="10">FAS1 domain-containing protein</fullName>
    </recommendedName>
</protein>